<dbReference type="Proteomes" id="UP000800235">
    <property type="component" value="Unassembled WGS sequence"/>
</dbReference>
<dbReference type="EMBL" id="MU007097">
    <property type="protein sequence ID" value="KAF2421560.1"/>
    <property type="molecule type" value="Genomic_DNA"/>
</dbReference>
<accession>A0A9P4NHN4</accession>
<name>A0A9P4NHN4_9PEZI</name>
<feature type="transmembrane region" description="Helical" evidence="1">
    <location>
        <begin position="14"/>
        <end position="35"/>
    </location>
</feature>
<protein>
    <submittedName>
        <fullName evidence="2">Uncharacterized protein</fullName>
    </submittedName>
</protein>
<evidence type="ECO:0000256" key="1">
    <source>
        <dbReference type="SAM" id="Phobius"/>
    </source>
</evidence>
<gene>
    <name evidence="2" type="ORF">EJ08DRAFT_665120</name>
</gene>
<comment type="caution">
    <text evidence="2">The sequence shown here is derived from an EMBL/GenBank/DDBJ whole genome shotgun (WGS) entry which is preliminary data.</text>
</comment>
<keyword evidence="1" id="KW-1133">Transmembrane helix</keyword>
<proteinExistence type="predicted"/>
<organism evidence="2 3">
    <name type="scientific">Tothia fuscella</name>
    <dbReference type="NCBI Taxonomy" id="1048955"/>
    <lineage>
        <taxon>Eukaryota</taxon>
        <taxon>Fungi</taxon>
        <taxon>Dikarya</taxon>
        <taxon>Ascomycota</taxon>
        <taxon>Pezizomycotina</taxon>
        <taxon>Dothideomycetes</taxon>
        <taxon>Pleosporomycetidae</taxon>
        <taxon>Venturiales</taxon>
        <taxon>Cylindrosympodiaceae</taxon>
        <taxon>Tothia</taxon>
    </lineage>
</organism>
<feature type="transmembrane region" description="Helical" evidence="1">
    <location>
        <begin position="85"/>
        <end position="103"/>
    </location>
</feature>
<dbReference type="AlphaFoldDB" id="A0A9P4NHN4"/>
<evidence type="ECO:0000313" key="2">
    <source>
        <dbReference type="EMBL" id="KAF2421560.1"/>
    </source>
</evidence>
<reference evidence="2" key="1">
    <citation type="journal article" date="2020" name="Stud. Mycol.">
        <title>101 Dothideomycetes genomes: a test case for predicting lifestyles and emergence of pathogens.</title>
        <authorList>
            <person name="Haridas S."/>
            <person name="Albert R."/>
            <person name="Binder M."/>
            <person name="Bloem J."/>
            <person name="Labutti K."/>
            <person name="Salamov A."/>
            <person name="Andreopoulos B."/>
            <person name="Baker S."/>
            <person name="Barry K."/>
            <person name="Bills G."/>
            <person name="Bluhm B."/>
            <person name="Cannon C."/>
            <person name="Castanera R."/>
            <person name="Culley D."/>
            <person name="Daum C."/>
            <person name="Ezra D."/>
            <person name="Gonzalez J."/>
            <person name="Henrissat B."/>
            <person name="Kuo A."/>
            <person name="Liang C."/>
            <person name="Lipzen A."/>
            <person name="Lutzoni F."/>
            <person name="Magnuson J."/>
            <person name="Mondo S."/>
            <person name="Nolan M."/>
            <person name="Ohm R."/>
            <person name="Pangilinan J."/>
            <person name="Park H.-J."/>
            <person name="Ramirez L."/>
            <person name="Alfaro M."/>
            <person name="Sun H."/>
            <person name="Tritt A."/>
            <person name="Yoshinaga Y."/>
            <person name="Zwiers L.-H."/>
            <person name="Turgeon B."/>
            <person name="Goodwin S."/>
            <person name="Spatafora J."/>
            <person name="Crous P."/>
            <person name="Grigoriev I."/>
        </authorList>
    </citation>
    <scope>NUCLEOTIDE SEQUENCE</scope>
    <source>
        <strain evidence="2">CBS 130266</strain>
    </source>
</reference>
<keyword evidence="3" id="KW-1185">Reference proteome</keyword>
<keyword evidence="1" id="KW-0472">Membrane</keyword>
<sequence length="266" mass="30628">MSWDIAARSKDQDILFWIWLCAFTNLVYNILETCLGYSRSIFRIHPTINPLRFCFLQILAIPLLLQLSPSESSFIPQVNTLKDKVTVGVLLILWIATSIIILARCGKQSWYILQASLRVTYEPIVPTSENGAKYKPVAIEPYLPFMLVNRNIGGELRKLLYSDVILSISFLEEKYIIGDTFASQFIPKRFCFIRQLTLGPFMDDMNCSSGRPDRARPYWNYFREHTIHYLLEQVALAFKCIEGLTISLTNSNNATGLKYSKAIRYE</sequence>
<feature type="transmembrane region" description="Helical" evidence="1">
    <location>
        <begin position="47"/>
        <end position="65"/>
    </location>
</feature>
<evidence type="ECO:0000313" key="3">
    <source>
        <dbReference type="Proteomes" id="UP000800235"/>
    </source>
</evidence>
<keyword evidence="1" id="KW-0812">Transmembrane</keyword>